<feature type="domain" description="HPt" evidence="3">
    <location>
        <begin position="28"/>
        <end position="122"/>
    </location>
</feature>
<dbReference type="GO" id="GO:0000160">
    <property type="term" value="P:phosphorelay signal transduction system"/>
    <property type="evidence" value="ECO:0007669"/>
    <property type="project" value="UniProtKB-KW"/>
</dbReference>
<evidence type="ECO:0000256" key="2">
    <source>
        <dbReference type="PROSITE-ProRule" id="PRU00110"/>
    </source>
</evidence>
<protein>
    <recommendedName>
        <fullName evidence="3">HPt domain-containing protein</fullName>
    </recommendedName>
</protein>
<evidence type="ECO:0000259" key="3">
    <source>
        <dbReference type="PROSITE" id="PS50894"/>
    </source>
</evidence>
<keyword evidence="2" id="KW-0597">Phosphoprotein</keyword>
<gene>
    <name evidence="4" type="ORF">H0I76_14240</name>
</gene>
<evidence type="ECO:0000256" key="1">
    <source>
        <dbReference type="ARBA" id="ARBA00023012"/>
    </source>
</evidence>
<dbReference type="Gene3D" id="1.20.120.160">
    <property type="entry name" value="HPT domain"/>
    <property type="match status" value="1"/>
</dbReference>
<dbReference type="InterPro" id="IPR036641">
    <property type="entry name" value="HPT_dom_sf"/>
</dbReference>
<name>A0A8J7M8P1_9RHOB</name>
<sequence length="133" mass="13387">MARSGASATSQRALIDVGYLDRLESTLGADSLAELLADGMLELSDRIDTLQKLAMAGDRVAVAALAHDIVAVSGHMGLGALSAATAELSRALREKADIGTERGLTGVVAPVIAIAQPSIDALAKRHGGGAASA</sequence>
<comment type="caution">
    <text evidence="4">The sequence shown here is derived from an EMBL/GenBank/DDBJ whole genome shotgun (WGS) entry which is preliminary data.</text>
</comment>
<dbReference type="EMBL" id="JAEHHL010000008">
    <property type="protein sequence ID" value="MBK0400356.1"/>
    <property type="molecule type" value="Genomic_DNA"/>
</dbReference>
<dbReference type="PROSITE" id="PS50894">
    <property type="entry name" value="HPT"/>
    <property type="match status" value="1"/>
</dbReference>
<dbReference type="Proteomes" id="UP000655420">
    <property type="component" value="Unassembled WGS sequence"/>
</dbReference>
<accession>A0A8J7M8P1</accession>
<proteinExistence type="predicted"/>
<dbReference type="GO" id="GO:0004672">
    <property type="term" value="F:protein kinase activity"/>
    <property type="evidence" value="ECO:0007669"/>
    <property type="project" value="UniProtKB-ARBA"/>
</dbReference>
<keyword evidence="5" id="KW-1185">Reference proteome</keyword>
<dbReference type="RefSeq" id="WP_200611015.1">
    <property type="nucleotide sequence ID" value="NZ_JAEHHL010000008.1"/>
</dbReference>
<keyword evidence="1" id="KW-0902">Two-component regulatory system</keyword>
<dbReference type="SUPFAM" id="SSF47226">
    <property type="entry name" value="Histidine-containing phosphotransfer domain, HPT domain"/>
    <property type="match status" value="1"/>
</dbReference>
<reference evidence="4" key="1">
    <citation type="submission" date="2020-12" db="EMBL/GenBank/DDBJ databases">
        <title>Bacterial taxonomy.</title>
        <authorList>
            <person name="Pan X."/>
        </authorList>
    </citation>
    <scope>NUCLEOTIDE SEQUENCE</scope>
    <source>
        <strain evidence="4">M0105</strain>
    </source>
</reference>
<feature type="modified residue" description="Phosphohistidine" evidence="2">
    <location>
        <position position="67"/>
    </location>
</feature>
<evidence type="ECO:0000313" key="4">
    <source>
        <dbReference type="EMBL" id="MBK0400356.1"/>
    </source>
</evidence>
<dbReference type="AlphaFoldDB" id="A0A8J7M8P1"/>
<dbReference type="InterPro" id="IPR008207">
    <property type="entry name" value="Sig_transdc_His_kin_Hpt_dom"/>
</dbReference>
<organism evidence="4 5">
    <name type="scientific">Thermohalobaculum xanthum</name>
    <dbReference type="NCBI Taxonomy" id="2753746"/>
    <lineage>
        <taxon>Bacteria</taxon>
        <taxon>Pseudomonadati</taxon>
        <taxon>Pseudomonadota</taxon>
        <taxon>Alphaproteobacteria</taxon>
        <taxon>Rhodobacterales</taxon>
        <taxon>Paracoccaceae</taxon>
        <taxon>Thermohalobaculum</taxon>
    </lineage>
</organism>
<evidence type="ECO:0000313" key="5">
    <source>
        <dbReference type="Proteomes" id="UP000655420"/>
    </source>
</evidence>